<dbReference type="PATRIC" id="fig|1149862.3.peg.2071"/>
<protein>
    <submittedName>
        <fullName evidence="1">Uncharacterized protein</fullName>
    </submittedName>
</protein>
<reference evidence="1 2" key="1">
    <citation type="journal article" date="2012" name="J. Bacteriol.">
        <title>Draft Genome Sequences for Two Metal-Reducing Pelosinus fermentans Strains Isolated from a Cr(VI)-Contaminated Site and for Type Strain R7.</title>
        <authorList>
            <person name="Brown S.D."/>
            <person name="Podar M."/>
            <person name="Klingeman D.M."/>
            <person name="Johnson C.M."/>
            <person name="Yang Z.K."/>
            <person name="Utturkar S.M."/>
            <person name="Land M.L."/>
            <person name="Mosher J.J."/>
            <person name="Hurt R.A.Jr."/>
            <person name="Phelps T.J."/>
            <person name="Palumbo A.V."/>
            <person name="Arkin A.P."/>
            <person name="Hazen T.C."/>
            <person name="Elias D.A."/>
        </authorList>
    </citation>
    <scope>NUCLEOTIDE SEQUENCE [LARGE SCALE GENOMIC DNA]</scope>
    <source>
        <strain evidence="1 2">B4</strain>
    </source>
</reference>
<dbReference type="AlphaFoldDB" id="I8RKV8"/>
<keyword evidence="2" id="KW-1185">Reference proteome</keyword>
<name>I8RKV8_9FIRM</name>
<dbReference type="OrthoDB" id="2340006at2"/>
<dbReference type="Proteomes" id="UP000004324">
    <property type="component" value="Unassembled WGS sequence"/>
</dbReference>
<evidence type="ECO:0000313" key="1">
    <source>
        <dbReference type="EMBL" id="EIW19110.1"/>
    </source>
</evidence>
<sequence>MSISDLVSVAALILSIISFYKSNESDKITKRWEVYKENVRQKEVDEQNYYSKNNSRVSLIPYFHLSFNKKIDTKNIGNEEHFILPISLINLGRESATNIRLEPIIQDGGIENYFKTGDLQKNIHFVYEYLNMQYAFPGVSIDFSVCCKKHGTAYDVFFKIRFNDLIGRTYEQEFRFQYCFTVTNEFSMNHTSSLPICIEDSDRTSKPISSV</sequence>
<evidence type="ECO:0000313" key="2">
    <source>
        <dbReference type="Proteomes" id="UP000004324"/>
    </source>
</evidence>
<dbReference type="EMBL" id="AKVJ01000022">
    <property type="protein sequence ID" value="EIW19110.1"/>
    <property type="molecule type" value="Genomic_DNA"/>
</dbReference>
<accession>I8RKV8</accession>
<proteinExistence type="predicted"/>
<dbReference type="RefSeq" id="WP_007933736.1">
    <property type="nucleotide sequence ID" value="NZ_AKVJ01000022.1"/>
</dbReference>
<gene>
    <name evidence="1" type="ORF">FB4_0635</name>
</gene>
<organism evidence="1 2">
    <name type="scientific">Pelosinus fermentans B4</name>
    <dbReference type="NCBI Taxonomy" id="1149862"/>
    <lineage>
        <taxon>Bacteria</taxon>
        <taxon>Bacillati</taxon>
        <taxon>Bacillota</taxon>
        <taxon>Negativicutes</taxon>
        <taxon>Selenomonadales</taxon>
        <taxon>Sporomusaceae</taxon>
        <taxon>Pelosinus</taxon>
    </lineage>
</organism>
<comment type="caution">
    <text evidence="1">The sequence shown here is derived from an EMBL/GenBank/DDBJ whole genome shotgun (WGS) entry which is preliminary data.</text>
</comment>